<reference evidence="22" key="3">
    <citation type="submission" date="2025-09" db="UniProtKB">
        <authorList>
            <consortium name="Ensembl"/>
        </authorList>
    </citation>
    <scope>IDENTIFICATION</scope>
</reference>
<feature type="binding site" evidence="20">
    <location>
        <position position="758"/>
    </location>
    <ligand>
        <name>Mo-molybdopterin</name>
        <dbReference type="ChEBI" id="CHEBI:71302"/>
    </ligand>
    <ligandPart>
        <name>Mo</name>
        <dbReference type="ChEBI" id="CHEBI:28685"/>
    </ligandPart>
</feature>
<evidence type="ECO:0000256" key="11">
    <source>
        <dbReference type="ARBA" id="ARBA00023004"/>
    </source>
</evidence>
<feature type="binding site" evidence="19">
    <location>
        <position position="307"/>
    </location>
    <ligand>
        <name>FAD</name>
        <dbReference type="ChEBI" id="CHEBI:57692"/>
    </ligand>
</feature>
<dbReference type="Gene3D" id="1.10.150.120">
    <property type="entry name" value="[2Fe-2S]-binding domain"/>
    <property type="match status" value="1"/>
</dbReference>
<protein>
    <recommendedName>
        <fullName evidence="4">xanthine dehydrogenase</fullName>
        <ecNumber evidence="4">1.17.1.4</ecNumber>
    </recommendedName>
</protein>
<gene>
    <name evidence="22" type="primary">XDH</name>
</gene>
<feature type="binding site" evidence="19">
    <location>
        <position position="726"/>
    </location>
    <ligand>
        <name>substrate</name>
    </ligand>
</feature>
<keyword evidence="9 19" id="KW-0274">FAD</keyword>
<dbReference type="SUPFAM" id="SSF54665">
    <property type="entry name" value="CO dehydrogenase molybdoprotein N-domain-like"/>
    <property type="match status" value="1"/>
</dbReference>
<dbReference type="SUPFAM" id="SSF55447">
    <property type="entry name" value="CO dehydrogenase flavoprotein C-terminal domain-like"/>
    <property type="match status" value="1"/>
</dbReference>
<evidence type="ECO:0000256" key="18">
    <source>
        <dbReference type="PIRSR" id="PIRSR000127-1"/>
    </source>
</evidence>
<evidence type="ECO:0000313" key="22">
    <source>
        <dbReference type="Ensembl" id="ENSUAMP00000018764.1"/>
    </source>
</evidence>
<dbReference type="InterPro" id="IPR002346">
    <property type="entry name" value="Mopterin_DH_FAD-bd"/>
</dbReference>
<evidence type="ECO:0000256" key="10">
    <source>
        <dbReference type="ARBA" id="ARBA00023002"/>
    </source>
</evidence>
<dbReference type="OMA" id="PHPTQER"/>
<dbReference type="Pfam" id="PF02738">
    <property type="entry name" value="MoCoBD_1"/>
    <property type="match status" value="1"/>
</dbReference>
<dbReference type="Pfam" id="PF01315">
    <property type="entry name" value="Ald_Xan_dh_C"/>
    <property type="match status" value="1"/>
</dbReference>
<dbReference type="EC" id="1.17.1.4" evidence="4"/>
<dbReference type="FunFam" id="1.10.150.120:FF:000001">
    <property type="entry name" value="Aldehyde oxidase 1"/>
    <property type="match status" value="1"/>
</dbReference>
<keyword evidence="13" id="KW-0520">NAD</keyword>
<evidence type="ECO:0000256" key="14">
    <source>
        <dbReference type="ARBA" id="ARBA00023140"/>
    </source>
</evidence>
<dbReference type="PROSITE" id="PS51387">
    <property type="entry name" value="FAD_PCMH"/>
    <property type="match status" value="1"/>
</dbReference>
<feature type="binding site" evidence="20">
    <location>
        <position position="67"/>
    </location>
    <ligand>
        <name>[2Fe-2S] cluster</name>
        <dbReference type="ChEBI" id="CHEBI:190135"/>
        <label>2</label>
    </ligand>
</feature>
<dbReference type="Gene3D" id="3.30.465.10">
    <property type="match status" value="1"/>
</dbReference>
<organism evidence="22 23">
    <name type="scientific">Ursus americanus</name>
    <name type="common">American black bear</name>
    <name type="synonym">Euarctos americanus</name>
    <dbReference type="NCBI Taxonomy" id="9643"/>
    <lineage>
        <taxon>Eukaryota</taxon>
        <taxon>Metazoa</taxon>
        <taxon>Chordata</taxon>
        <taxon>Craniata</taxon>
        <taxon>Vertebrata</taxon>
        <taxon>Euteleostomi</taxon>
        <taxon>Mammalia</taxon>
        <taxon>Eutheria</taxon>
        <taxon>Laurasiatheria</taxon>
        <taxon>Carnivora</taxon>
        <taxon>Caniformia</taxon>
        <taxon>Ursidae</taxon>
        <taxon>Ursus</taxon>
    </lineage>
</organism>
<dbReference type="Gene3D" id="3.90.1170.50">
    <property type="entry name" value="Aldehyde oxidase/xanthine dehydrogenase, a/b hammerhead"/>
    <property type="match status" value="1"/>
</dbReference>
<dbReference type="InterPro" id="IPR016167">
    <property type="entry name" value="FAD-bd_PCMH_sub1"/>
</dbReference>
<keyword evidence="5 20" id="KW-0500">Molybdenum</keyword>
<evidence type="ECO:0000256" key="17">
    <source>
        <dbReference type="ARBA" id="ARBA00049517"/>
    </source>
</evidence>
<dbReference type="InterPro" id="IPR016208">
    <property type="entry name" value="Ald_Oxase/xanthine_DH-like"/>
</dbReference>
<dbReference type="GO" id="GO:0071949">
    <property type="term" value="F:FAD binding"/>
    <property type="evidence" value="ECO:0007669"/>
    <property type="project" value="InterPro"/>
</dbReference>
<dbReference type="InterPro" id="IPR008274">
    <property type="entry name" value="AldOxase/xan_DH_MoCoBD1"/>
</dbReference>
<dbReference type="InterPro" id="IPR046867">
    <property type="entry name" value="AldOxase/xan_DH_MoCoBD2"/>
</dbReference>
<dbReference type="InterPro" id="IPR036683">
    <property type="entry name" value="CO_DH_flav_C_dom_sf"/>
</dbReference>
<feature type="binding site" evidence="20">
    <location>
        <position position="30"/>
    </location>
    <ligand>
        <name>[2Fe-2S] cluster</name>
        <dbReference type="ChEBI" id="CHEBI:190135"/>
        <label>2</label>
    </ligand>
</feature>
<feature type="binding site" evidence="20">
    <location>
        <position position="613"/>
    </location>
    <ligand>
        <name>Mo-molybdopterin</name>
        <dbReference type="ChEBI" id="CHEBI:71302"/>
    </ligand>
    <ligandPart>
        <name>Mo</name>
        <dbReference type="ChEBI" id="CHEBI:28685"/>
    </ligandPart>
</feature>
<comment type="cofactor">
    <cofactor evidence="20">
        <name>[2Fe-2S] cluster</name>
        <dbReference type="ChEBI" id="CHEBI:190135"/>
    </cofactor>
    <text evidence="20">Binds 2 [2Fe-2S] clusters.</text>
</comment>
<feature type="binding site" evidence="20">
    <location>
        <position position="33"/>
    </location>
    <ligand>
        <name>[2Fe-2S] cluster</name>
        <dbReference type="ChEBI" id="CHEBI:190135"/>
        <label>2</label>
    </ligand>
</feature>
<feature type="binding site" evidence="20">
    <location>
        <position position="924"/>
    </location>
    <ligand>
        <name>Mo-molybdopterin</name>
        <dbReference type="ChEBI" id="CHEBI:71302"/>
    </ligand>
    <ligandPart>
        <name>Mo</name>
        <dbReference type="ChEBI" id="CHEBI:28685"/>
    </ligandPart>
</feature>
<dbReference type="InterPro" id="IPR005107">
    <property type="entry name" value="CO_DH_flav_C"/>
</dbReference>
<evidence type="ECO:0000256" key="16">
    <source>
        <dbReference type="ARBA" id="ARBA00049017"/>
    </source>
</evidence>
<dbReference type="FunFam" id="3.30.365.10:FF:000003">
    <property type="entry name" value="Aldehyde oxidase 1"/>
    <property type="match status" value="1"/>
</dbReference>
<dbReference type="Pfam" id="PF00941">
    <property type="entry name" value="FAD_binding_5"/>
    <property type="match status" value="1"/>
</dbReference>
<comment type="cofactor">
    <cofactor evidence="1 19">
        <name>FAD</name>
        <dbReference type="ChEBI" id="CHEBI:57692"/>
    </cofactor>
</comment>
<accession>A0A452RIC8</accession>
<proteinExistence type="inferred from homology"/>
<comment type="subcellular location">
    <subcellularLocation>
        <location evidence="2">Peroxisome</location>
    </subcellularLocation>
</comment>
<dbReference type="FunFam" id="3.30.43.10:FF:000001">
    <property type="entry name" value="Xanthine dehydrogenase/oxidase"/>
    <property type="match status" value="1"/>
</dbReference>
<dbReference type="PIRSF" id="PIRSF000127">
    <property type="entry name" value="Xanthine_DH"/>
    <property type="match status" value="1"/>
</dbReference>
<evidence type="ECO:0000256" key="9">
    <source>
        <dbReference type="ARBA" id="ARBA00022827"/>
    </source>
</evidence>
<dbReference type="GO" id="GO:0043546">
    <property type="term" value="F:molybdopterin cofactor binding"/>
    <property type="evidence" value="ECO:0007669"/>
    <property type="project" value="InterPro"/>
</dbReference>
<dbReference type="PROSITE" id="PS00559">
    <property type="entry name" value="MOLYBDOPTERIN_EUK"/>
    <property type="match status" value="1"/>
</dbReference>
<dbReference type="Pfam" id="PF03450">
    <property type="entry name" value="CO_deh_flav_C"/>
    <property type="match status" value="1"/>
</dbReference>
<dbReference type="InterPro" id="IPR016166">
    <property type="entry name" value="FAD-bd_PCMH"/>
</dbReference>
<dbReference type="Ensembl" id="ENSUAMT00000020987.1">
    <property type="protein sequence ID" value="ENSUAMP00000018764.1"/>
    <property type="gene ID" value="ENSUAMG00000011743.1"/>
</dbReference>
<dbReference type="InterPro" id="IPR037165">
    <property type="entry name" value="AldOxase/xan_DH_Mopterin-bd_sf"/>
</dbReference>
<dbReference type="Gene3D" id="3.30.43.10">
    <property type="entry name" value="Uridine Diphospho-n-acetylenolpyruvylglucosamine Reductase, domain 2"/>
    <property type="match status" value="1"/>
</dbReference>
<feature type="domain" description="FAD-binding PCMH-type" evidence="21">
    <location>
        <begin position="152"/>
        <end position="373"/>
    </location>
</feature>
<comment type="catalytic activity">
    <reaction evidence="17">
        <text>hypoxanthine + NAD(+) + H2O = xanthine + NADH + H(+)</text>
        <dbReference type="Rhea" id="RHEA:24670"/>
        <dbReference type="ChEBI" id="CHEBI:15377"/>
        <dbReference type="ChEBI" id="CHEBI:15378"/>
        <dbReference type="ChEBI" id="CHEBI:17368"/>
        <dbReference type="ChEBI" id="CHEBI:17712"/>
        <dbReference type="ChEBI" id="CHEBI:57540"/>
        <dbReference type="ChEBI" id="CHEBI:57945"/>
        <dbReference type="EC" id="1.17.1.4"/>
    </reaction>
</comment>
<evidence type="ECO:0000256" key="5">
    <source>
        <dbReference type="ARBA" id="ARBA00022505"/>
    </source>
</evidence>
<dbReference type="Pfam" id="PF20256">
    <property type="entry name" value="MoCoBD_2"/>
    <property type="match status" value="1"/>
</dbReference>
<feature type="binding site" evidence="19">
    <location>
        <position position="261"/>
    </location>
    <ligand>
        <name>FAD</name>
        <dbReference type="ChEBI" id="CHEBI:57692"/>
    </ligand>
</feature>
<dbReference type="InterPro" id="IPR016169">
    <property type="entry name" value="FAD-bd_PCMH_sub2"/>
</dbReference>
<evidence type="ECO:0000256" key="8">
    <source>
        <dbReference type="ARBA" id="ARBA00022723"/>
    </source>
</evidence>
<comment type="similarity">
    <text evidence="3">Belongs to the xanthine dehydrogenase family.</text>
</comment>
<evidence type="ECO:0000256" key="19">
    <source>
        <dbReference type="PIRSR" id="PIRSR000127-2"/>
    </source>
</evidence>
<evidence type="ECO:0000256" key="15">
    <source>
        <dbReference type="ARBA" id="ARBA00034078"/>
    </source>
</evidence>
<feature type="binding site" evidence="20">
    <location>
        <position position="644"/>
    </location>
    <ligand>
        <name>Mo-molybdopterin</name>
        <dbReference type="ChEBI" id="CHEBI:71302"/>
    </ligand>
    <ligandPart>
        <name>Mo</name>
        <dbReference type="ChEBI" id="CHEBI:28685"/>
    </ligandPart>
</feature>
<evidence type="ECO:0000256" key="12">
    <source>
        <dbReference type="ARBA" id="ARBA00023014"/>
    </source>
</evidence>
<reference evidence="22" key="2">
    <citation type="submission" date="2025-08" db="UniProtKB">
        <authorList>
            <consortium name="Ensembl"/>
        </authorList>
    </citation>
    <scope>IDENTIFICATION</scope>
</reference>
<dbReference type="GO" id="GO:0005506">
    <property type="term" value="F:iron ion binding"/>
    <property type="evidence" value="ECO:0007669"/>
    <property type="project" value="InterPro"/>
</dbReference>
<dbReference type="FunFam" id="3.30.365.10:FF:000002">
    <property type="entry name" value="Xanthine dehydrogenase oxidase"/>
    <property type="match status" value="1"/>
</dbReference>
<feature type="binding site" evidence="19">
    <location>
        <begin position="180"/>
        <end position="187"/>
    </location>
    <ligand>
        <name>FAD</name>
        <dbReference type="ChEBI" id="CHEBI:57692"/>
    </ligand>
</feature>
<reference evidence="23" key="1">
    <citation type="submission" date="2016-06" db="EMBL/GenBank/DDBJ databases">
        <title>De novo assembly and RNA-Seq shows season-dependent expression and editing in black bear kidneys.</title>
        <authorList>
            <person name="Korstanje R."/>
            <person name="Srivastava A."/>
            <person name="Sarsani V.K."/>
            <person name="Sheehan S.M."/>
            <person name="Seger R.L."/>
            <person name="Barter M.E."/>
            <person name="Lindqvist C."/>
            <person name="Brody L.C."/>
            <person name="Mullikin J.C."/>
        </authorList>
    </citation>
    <scope>NUCLEOTIDE SEQUENCE [LARGE SCALE GENOMIC DNA]</scope>
</reference>
<dbReference type="GeneTree" id="ENSGT00950000183114"/>
<keyword evidence="14" id="KW-0576">Peroxisome</keyword>
<dbReference type="FunFam" id="3.90.1170.50:FF:000002">
    <property type="entry name" value="Xanthine dehydrogenase/oxidase"/>
    <property type="match status" value="1"/>
</dbReference>
<dbReference type="Proteomes" id="UP000291022">
    <property type="component" value="Unassembled WGS sequence"/>
</dbReference>
<feature type="active site" description="Proton acceptor" evidence="18">
    <location>
        <position position="1107"/>
    </location>
</feature>
<dbReference type="Pfam" id="PF01799">
    <property type="entry name" value="Fer2_2"/>
    <property type="match status" value="1"/>
</dbReference>
<evidence type="ECO:0000256" key="3">
    <source>
        <dbReference type="ARBA" id="ARBA00006849"/>
    </source>
</evidence>
<dbReference type="GO" id="GO:0005777">
    <property type="term" value="C:peroxisome"/>
    <property type="evidence" value="ECO:0007669"/>
    <property type="project" value="UniProtKB-SubCell"/>
</dbReference>
<evidence type="ECO:0000256" key="20">
    <source>
        <dbReference type="PIRSR" id="PIRSR000127-3"/>
    </source>
</evidence>
<keyword evidence="12 20" id="KW-0411">Iron-sulfur</keyword>
<dbReference type="FunFam" id="3.30.365.10:FF:000004">
    <property type="entry name" value="Xanthine dehydrogenase oxidase"/>
    <property type="match status" value="1"/>
</dbReference>
<dbReference type="SUPFAM" id="SSF47741">
    <property type="entry name" value="CO dehydrogenase ISP C-domain like"/>
    <property type="match status" value="1"/>
</dbReference>
<dbReference type="InterPro" id="IPR022407">
    <property type="entry name" value="OxRdtase_Mopterin_BS"/>
</dbReference>
<dbReference type="SMART" id="SM01092">
    <property type="entry name" value="CO_deh_flav_C"/>
    <property type="match status" value="1"/>
</dbReference>
<dbReference type="Gene3D" id="3.30.390.50">
    <property type="entry name" value="CO dehydrogenase flavoprotein, C-terminal domain"/>
    <property type="match status" value="1"/>
</dbReference>
<dbReference type="Gene3D" id="3.30.365.10">
    <property type="entry name" value="Aldehyde oxidase/xanthine dehydrogenase, molybdopterin binding domain"/>
    <property type="match status" value="4"/>
</dbReference>
<dbReference type="PANTHER" id="PTHR45444">
    <property type="entry name" value="XANTHINE DEHYDROGENASE"/>
    <property type="match status" value="1"/>
</dbReference>
<dbReference type="PANTHER" id="PTHR45444:SF3">
    <property type="entry name" value="XANTHINE DEHYDROGENASE"/>
    <property type="match status" value="1"/>
</dbReference>
<dbReference type="AlphaFoldDB" id="A0A452RIC8"/>
<evidence type="ECO:0000259" key="21">
    <source>
        <dbReference type="PROSITE" id="PS51387"/>
    </source>
</evidence>
<feature type="binding site" evidence="19">
    <location>
        <position position="760"/>
    </location>
    <ligand>
        <name>substrate</name>
    </ligand>
</feature>
<evidence type="ECO:0000256" key="13">
    <source>
        <dbReference type="ARBA" id="ARBA00023027"/>
    </source>
</evidence>
<sequence>AVTTVEGIGSTKSRLHPVQERISKSHGSQCGFCTPGIVMSMYTLLRNQPDPTVEEIENAFQGNLCRCTGYRPILQGFRTFARLTWTRGRVGPTGHFKGGDTVSPNCSLFQQVTLSPSLFNPEEFMPLDPTQEPIFPPELLRLKDVPQKQLRFEGERVTWIQASTLTELLDLKAQCPEAKLVVGNTEIGESGGCPANKLFPMIVCPAWIPELNAVEHGPEGISFGASCPLSSVEKILHEAVDKLPAYKTEVFKGVLEQLRWFAGIQVKSVAVSPCSGALKAQGKRLFVTRPGAEGISLKTQQYFSAFKQASRREDDIAKVTCGMRVLFQPGTAQVKELALCYGGMIGALSHHVLSGSSWNEGLLQAVCAGLAEELHLSPDAPGGMVDFRRTLTLSFFFKFYLTVLQKLGKGNVCFGLKLSEVPEGQSEEDMVGRPLPHLASAMQASGEAVYCDDIPRYENELSLRLVTSTKAHAKITSIDISEAQTVPGFVCFISAEDVPGSNKTGILNDETVFAKDEVTCVGHIIGAVVTDTPEHAQRAAQGVKITYEELPAIITIKGECTLVKQTLDHCGDLVSPPGEVHIGGQEHFYLETHCTIAVPKGEQGEMELFVSTQNTMKTQSFVANMLGVPANRILVRVKRIGGGFGGKETRSTVVSTAVALAAYKTGRPVRCMLDRDEDMLITGGRHPFLAKYKVGFMKDGKVVALKVEHYSNAGNTMDLSQSIMERALLHMDNCYKIPNILGTGRLCKTNLSSNTAFRGFGGPQAMLIAEYWMSEVALTCGLPAEEVRRKNLYKEGDLTHFNQKLEAFTLSRCWDECLASSQYHARRKSSFFSRENCWKKRGLCIIPTKFGISFGIPFLNQSGALIHVYTDGSVLLTHGGMEMGQGLHTKMIQVASRALKIPISKIYISETSTNTVPNTSPTAASVSTDLNGQAVYEACQTILKRLEPFKKKNPSGTWEEWVSLTAYLDAVSLSATGFYKTPNLGYSFETNSGNPFHYFSYGVACSEVEIDCLTGDHKNLRTDIVMDVGSSLNPAIDIGQVEGAFVQGLGLFTLEELHYSPEGSLHTRGPSTYKIPAFGSIPIEFSVSLLRDCPNKKAIYASKAVGEPPLFLAASIFFAIKDAIHAARAKNPDCKMEKLFRLDSPATPEKIRNACVDQFTTLV</sequence>
<feature type="binding site" evidence="19">
    <location>
        <position position="648"/>
    </location>
    <ligand>
        <name>substrate</name>
    </ligand>
</feature>
<dbReference type="SUPFAM" id="SSF56176">
    <property type="entry name" value="FAD-binding/transporter-associated domain-like"/>
    <property type="match status" value="1"/>
</dbReference>
<dbReference type="InterPro" id="IPR036884">
    <property type="entry name" value="2Fe-2S-bd_dom_sf"/>
</dbReference>
<dbReference type="GO" id="GO:0004854">
    <property type="term" value="F:xanthine dehydrogenase activity"/>
    <property type="evidence" value="ECO:0007669"/>
    <property type="project" value="UniProtKB-EC"/>
</dbReference>
<dbReference type="InterPro" id="IPR000674">
    <property type="entry name" value="Ald_Oxase/Xan_DH_a/b"/>
</dbReference>
<keyword evidence="10" id="KW-0560">Oxidoreductase</keyword>
<keyword evidence="6" id="KW-0285">Flavoprotein</keyword>
<dbReference type="FunFam" id="3.30.365.10:FF:000001">
    <property type="entry name" value="Xanthine dehydrogenase oxidase"/>
    <property type="match status" value="1"/>
</dbReference>
<comment type="catalytic activity">
    <reaction evidence="16">
        <text>xanthine + NAD(+) + H2O = urate + NADH + H(+)</text>
        <dbReference type="Rhea" id="RHEA:16669"/>
        <dbReference type="ChEBI" id="CHEBI:15377"/>
        <dbReference type="ChEBI" id="CHEBI:15378"/>
        <dbReference type="ChEBI" id="CHEBI:17712"/>
        <dbReference type="ChEBI" id="CHEBI:17775"/>
        <dbReference type="ChEBI" id="CHEBI:57540"/>
        <dbReference type="ChEBI" id="CHEBI:57945"/>
        <dbReference type="EC" id="1.17.1.4"/>
    </reaction>
</comment>
<feature type="binding site" evidence="20">
    <location>
        <position position="65"/>
    </location>
    <ligand>
        <name>[2Fe-2S] cluster</name>
        <dbReference type="ChEBI" id="CHEBI:190135"/>
        <label>2</label>
    </ligand>
</feature>
<dbReference type="GO" id="GO:0051537">
    <property type="term" value="F:2 iron, 2 sulfur cluster binding"/>
    <property type="evidence" value="ECO:0007669"/>
    <property type="project" value="UniProtKB-KW"/>
</dbReference>
<keyword evidence="8 20" id="KW-0479">Metal-binding</keyword>
<evidence type="ECO:0000256" key="7">
    <source>
        <dbReference type="ARBA" id="ARBA00022714"/>
    </source>
</evidence>
<dbReference type="FunFam" id="3.30.390.50:FF:000001">
    <property type="entry name" value="Xanthine dehydrogenase oxidase"/>
    <property type="match status" value="1"/>
</dbReference>
<evidence type="ECO:0000256" key="1">
    <source>
        <dbReference type="ARBA" id="ARBA00001974"/>
    </source>
</evidence>
<evidence type="ECO:0000313" key="23">
    <source>
        <dbReference type="Proteomes" id="UP000291022"/>
    </source>
</evidence>
<dbReference type="InterPro" id="IPR002888">
    <property type="entry name" value="2Fe-2S-bd"/>
</dbReference>
<dbReference type="SMART" id="SM01008">
    <property type="entry name" value="Ald_Xan_dh_C"/>
    <property type="match status" value="1"/>
</dbReference>
<keyword evidence="11 20" id="KW-0408">Iron</keyword>
<dbReference type="SUPFAM" id="SSF56003">
    <property type="entry name" value="Molybdenum cofactor-binding domain"/>
    <property type="match status" value="1"/>
</dbReference>
<dbReference type="InterPro" id="IPR036318">
    <property type="entry name" value="FAD-bd_PCMH-like_sf"/>
</dbReference>
<name>A0A452RIC8_URSAM</name>
<evidence type="ECO:0000256" key="4">
    <source>
        <dbReference type="ARBA" id="ARBA00013123"/>
    </source>
</evidence>
<keyword evidence="23" id="KW-1185">Reference proteome</keyword>
<evidence type="ECO:0000256" key="6">
    <source>
        <dbReference type="ARBA" id="ARBA00022630"/>
    </source>
</evidence>
<comment type="cofactor">
    <cofactor evidence="20">
        <name>Mo-molybdopterin</name>
        <dbReference type="ChEBI" id="CHEBI:71302"/>
    </cofactor>
    <text evidence="20">Binds 1 Mo-molybdopterin (Mo-MPT) cofactor per subunit.</text>
</comment>
<comment type="cofactor">
    <cofactor evidence="15">
        <name>[2Fe-2S] cluster</name>
        <dbReference type="ChEBI" id="CHEBI:190135"/>
    </cofactor>
</comment>
<dbReference type="InterPro" id="IPR036856">
    <property type="entry name" value="Ald_Oxase/Xan_DH_a/b_sf"/>
</dbReference>
<keyword evidence="7 20" id="KW-0001">2Fe-2S</keyword>
<evidence type="ECO:0000256" key="2">
    <source>
        <dbReference type="ARBA" id="ARBA00004275"/>
    </source>
</evidence>